<evidence type="ECO:0000313" key="2">
    <source>
        <dbReference type="Proteomes" id="UP000219422"/>
    </source>
</evidence>
<reference evidence="1 2" key="1">
    <citation type="submission" date="2017-10" db="EMBL/GenBank/DDBJ databases">
        <title>Sphingobium yanoikuyae S72.</title>
        <authorList>
            <person name="Sanchez E."/>
            <person name="Bustos P."/>
            <person name="Mendoza P."/>
            <person name="Guo X."/>
            <person name="Mendoza A."/>
        </authorList>
    </citation>
    <scope>NUCLEOTIDE SEQUENCE [LARGE SCALE GENOMIC DNA]</scope>
    <source>
        <strain evidence="1 2">S72</strain>
    </source>
</reference>
<dbReference type="KEGG" id="sya:A6768_22090"/>
<dbReference type="AlphaFoldDB" id="A0A291N5B6"/>
<dbReference type="GeneID" id="57779554"/>
<proteinExistence type="predicted"/>
<dbReference type="RefSeq" id="WP_097385046.1">
    <property type="nucleotide sequence ID" value="NZ_CP023741.1"/>
</dbReference>
<sequence>MSSDACVAFYGLRYEVTAAEVDQLERNTDPRQILSKQVGLSSYWGNFGGQADRFVLFVGKKLTVLGPENDMTAAFTAERLLTITSDTAKRLKEADLRGEIGLFLEWLTDA</sequence>
<gene>
    <name evidence="1" type="ORF">A6768_22090</name>
</gene>
<organism evidence="1 2">
    <name type="scientific">Sphingobium yanoikuyae</name>
    <name type="common">Sphingomonas yanoikuyae</name>
    <dbReference type="NCBI Taxonomy" id="13690"/>
    <lineage>
        <taxon>Bacteria</taxon>
        <taxon>Pseudomonadati</taxon>
        <taxon>Pseudomonadota</taxon>
        <taxon>Alphaproteobacteria</taxon>
        <taxon>Sphingomonadales</taxon>
        <taxon>Sphingomonadaceae</taxon>
        <taxon>Sphingobium</taxon>
    </lineage>
</organism>
<protein>
    <submittedName>
        <fullName evidence="1">Uncharacterized protein</fullName>
    </submittedName>
</protein>
<name>A0A291N5B6_SPHYA</name>
<dbReference type="Proteomes" id="UP000219422">
    <property type="component" value="Chromosome"/>
</dbReference>
<accession>A0A291N5B6</accession>
<evidence type="ECO:0000313" key="1">
    <source>
        <dbReference type="EMBL" id="ATI82425.1"/>
    </source>
</evidence>
<dbReference type="EMBL" id="CP023741">
    <property type="protein sequence ID" value="ATI82425.1"/>
    <property type="molecule type" value="Genomic_DNA"/>
</dbReference>